<reference evidence="1" key="1">
    <citation type="submission" date="2016-04" db="EMBL/GenBank/DDBJ databases">
        <authorList>
            <person name="Evans L.H."/>
            <person name="Alamgir A."/>
            <person name="Owens N."/>
            <person name="Weber N.D."/>
            <person name="Virtaneva K."/>
            <person name="Barbian K."/>
            <person name="Babar A."/>
            <person name="Rosenke K."/>
        </authorList>
    </citation>
    <scope>NUCLEOTIDE SEQUENCE [LARGE SCALE GENOMIC DNA]</scope>
    <source>
        <strain evidence="1">CBS 101.48</strain>
    </source>
</reference>
<evidence type="ECO:0000313" key="1">
    <source>
        <dbReference type="EMBL" id="SAL95595.1"/>
    </source>
</evidence>
<dbReference type="OrthoDB" id="2287304at2759"/>
<dbReference type="Proteomes" id="UP000078561">
    <property type="component" value="Unassembled WGS sequence"/>
</dbReference>
<name>A0A163IVP7_ABSGL</name>
<dbReference type="AlphaFoldDB" id="A0A163IVP7"/>
<protein>
    <recommendedName>
        <fullName evidence="3">DDE Tnp4 domain-containing protein</fullName>
    </recommendedName>
</protein>
<evidence type="ECO:0000313" key="2">
    <source>
        <dbReference type="Proteomes" id="UP000078561"/>
    </source>
</evidence>
<dbReference type="PANTHER" id="PTHR47150:SF4">
    <property type="entry name" value="HARBINGER TRANSPOSASE-DERIVED PROTEIN-RELATED"/>
    <property type="match status" value="1"/>
</dbReference>
<proteinExistence type="predicted"/>
<sequence length="242" mass="27444">MHWEWKNCPTAWHGEYQGRSKKPTVILEAVASNDMWIWHHFFGLPGSVNDINVLDRSPLFNDMLHCTAPQVRYTINGQAYNSGYYLADGIYPPYATFVKTIPNPQSEKEKLFAKFQEARRKAVERAFGNLQGKFHILVSPGRLWHLDDLKRVMTACIILNNMAVEARRQNAPPLPSPLPSTEPVTATLAPGPTPAVMPVSLGPSGERFRAAFQNIRNNTLHKKLQENLIEHLWQEYGNGTIE</sequence>
<evidence type="ECO:0008006" key="3">
    <source>
        <dbReference type="Google" id="ProtNLM"/>
    </source>
</evidence>
<accession>A0A163IVP7</accession>
<dbReference type="STRING" id="4829.A0A163IVP7"/>
<dbReference type="InParanoid" id="A0A163IVP7"/>
<dbReference type="EMBL" id="LT550356">
    <property type="protein sequence ID" value="SAL95595.1"/>
    <property type="molecule type" value="Genomic_DNA"/>
</dbReference>
<gene>
    <name evidence="1" type="primary">ABSGL_00926.1 scaffold 997</name>
</gene>
<organism evidence="1">
    <name type="scientific">Absidia glauca</name>
    <name type="common">Pin mould</name>
    <dbReference type="NCBI Taxonomy" id="4829"/>
    <lineage>
        <taxon>Eukaryota</taxon>
        <taxon>Fungi</taxon>
        <taxon>Fungi incertae sedis</taxon>
        <taxon>Mucoromycota</taxon>
        <taxon>Mucoromycotina</taxon>
        <taxon>Mucoromycetes</taxon>
        <taxon>Mucorales</taxon>
        <taxon>Cunninghamellaceae</taxon>
        <taxon>Absidia</taxon>
    </lineage>
</organism>
<dbReference type="Pfam" id="PF04827">
    <property type="entry name" value="Plant_tran"/>
    <property type="match status" value="1"/>
</dbReference>
<dbReference type="PANTHER" id="PTHR47150">
    <property type="entry name" value="OS12G0169200 PROTEIN"/>
    <property type="match status" value="1"/>
</dbReference>
<keyword evidence="2" id="KW-1185">Reference proteome</keyword>
<dbReference type="InterPro" id="IPR006912">
    <property type="entry name" value="Harbinger_derived_prot"/>
</dbReference>
<dbReference type="OMA" id="IMSACIR"/>